<feature type="domain" description="Translocation and assembly module TamB C-terminal" evidence="6">
    <location>
        <begin position="986"/>
        <end position="1320"/>
    </location>
</feature>
<feature type="compositionally biased region" description="Polar residues" evidence="5">
    <location>
        <begin position="366"/>
        <end position="391"/>
    </location>
</feature>
<dbReference type="STRING" id="498211.CJA_3370"/>
<dbReference type="Proteomes" id="UP000001036">
    <property type="component" value="Chromosome"/>
</dbReference>
<evidence type="ECO:0000256" key="1">
    <source>
        <dbReference type="ARBA" id="ARBA00004167"/>
    </source>
</evidence>
<evidence type="ECO:0000256" key="5">
    <source>
        <dbReference type="SAM" id="MobiDB-lite"/>
    </source>
</evidence>
<comment type="subcellular location">
    <subcellularLocation>
        <location evidence="1">Membrane</location>
        <topology evidence="1">Single-pass membrane protein</topology>
    </subcellularLocation>
</comment>
<dbReference type="PANTHER" id="PTHR36985">
    <property type="entry name" value="TRANSLOCATION AND ASSEMBLY MODULE SUBUNIT TAMB"/>
    <property type="match status" value="1"/>
</dbReference>
<evidence type="ECO:0000256" key="3">
    <source>
        <dbReference type="ARBA" id="ARBA00022989"/>
    </source>
</evidence>
<feature type="region of interest" description="Disordered" evidence="5">
    <location>
        <begin position="366"/>
        <end position="396"/>
    </location>
</feature>
<proteinExistence type="predicted"/>
<dbReference type="Pfam" id="PF04357">
    <property type="entry name" value="TamB"/>
    <property type="match status" value="1"/>
</dbReference>
<reference evidence="7 8" key="1">
    <citation type="journal article" date="2008" name="J. Bacteriol.">
        <title>Insights into plant cell wall degradation from the genome sequence of the soil bacterium Cellvibrio japonicus.</title>
        <authorList>
            <person name="Deboy R.T."/>
            <person name="Mongodin E.F."/>
            <person name="Fouts D.E."/>
            <person name="Tailford L.E."/>
            <person name="Khouri H."/>
            <person name="Emerson J.B."/>
            <person name="Mohamoud Y."/>
            <person name="Watkins K."/>
            <person name="Henrissat B."/>
            <person name="Gilbert H.J."/>
            <person name="Nelson K.E."/>
        </authorList>
    </citation>
    <scope>NUCLEOTIDE SEQUENCE [LARGE SCALE GENOMIC DNA]</scope>
    <source>
        <strain evidence="7 8">Ueda107</strain>
    </source>
</reference>
<organism evidence="7 8">
    <name type="scientific">Cellvibrio japonicus (strain Ueda107)</name>
    <name type="common">Pseudomonas fluorescens subsp. cellulosa</name>
    <dbReference type="NCBI Taxonomy" id="498211"/>
    <lineage>
        <taxon>Bacteria</taxon>
        <taxon>Pseudomonadati</taxon>
        <taxon>Pseudomonadota</taxon>
        <taxon>Gammaproteobacteria</taxon>
        <taxon>Cellvibrionales</taxon>
        <taxon>Cellvibrionaceae</taxon>
        <taxon>Cellvibrio</taxon>
    </lineage>
</organism>
<evidence type="ECO:0000256" key="2">
    <source>
        <dbReference type="ARBA" id="ARBA00022692"/>
    </source>
</evidence>
<dbReference type="PANTHER" id="PTHR36985:SF1">
    <property type="entry name" value="TRANSLOCATION AND ASSEMBLY MODULE SUBUNIT TAMB"/>
    <property type="match status" value="1"/>
</dbReference>
<evidence type="ECO:0000259" key="6">
    <source>
        <dbReference type="Pfam" id="PF04357"/>
    </source>
</evidence>
<dbReference type="eggNOG" id="COG2911">
    <property type="taxonomic scope" value="Bacteria"/>
</dbReference>
<gene>
    <name evidence="7" type="ordered locus">CJA_3370</name>
</gene>
<evidence type="ECO:0000256" key="4">
    <source>
        <dbReference type="ARBA" id="ARBA00023136"/>
    </source>
</evidence>
<dbReference type="HOGENOM" id="CLU_002338_2_1_6"/>
<accession>B3PF56</accession>
<dbReference type="GO" id="GO:0009306">
    <property type="term" value="P:protein secretion"/>
    <property type="evidence" value="ECO:0007669"/>
    <property type="project" value="InterPro"/>
</dbReference>
<name>B3PF56_CELJU</name>
<keyword evidence="3" id="KW-1133">Transmembrane helix</keyword>
<evidence type="ECO:0000313" key="8">
    <source>
        <dbReference type="Proteomes" id="UP000001036"/>
    </source>
</evidence>
<dbReference type="EMBL" id="CP000934">
    <property type="protein sequence ID" value="ACE85716.1"/>
    <property type="molecule type" value="Genomic_DNA"/>
</dbReference>
<keyword evidence="8" id="KW-1185">Reference proteome</keyword>
<dbReference type="KEGG" id="cja:CJA_3370"/>
<evidence type="ECO:0000313" key="7">
    <source>
        <dbReference type="EMBL" id="ACE85716.1"/>
    </source>
</evidence>
<sequence>MADTHQYGTGFISMFLRRLRNWLLGLLATVLILLASLSALVETQTGSRWVLQWVARLVPLELGDVQGNLRTGLDIRYLGYRQGELYIRIEQASFRWRPVDLLYGALAVQSLRAQRVLIQLPPAQPDPEPKPPFSHWPYLGIGLRIQLGGLDVRQIQFRQGDTALEWESLSGSLSLGTFHLRYRDLALEHRGYGVRLSGMTDLTFPYDTQAELEWRVGARDADPASGAAFPYLGRGQLRGDLNRLQLDATSRQPVVLNASARLALVDGQRQLVLEPQIQLQADWAQQTLPAPWWIPERQPPVTSARLEAEGNWLGYSANLKGNMQLPELPGVDLDLKLQGDTRQVRIEHLHLREQLLLNQAGSSSTALAKQASSPTSEGTQGSATPSAQVSASAGAADPNTVPVNAQYLSLSGELAWLPRLEWKLDTDARYLNIATLVEDWPSNLKLAFASHGYLDYGSKDWQLTIDQLQANGSLRDLNLEAGGQVDANPRRWRSNGLKLVLGANLVELKGGLSDQVYLQWDLRAPLLNQLDTRLSGSVQSQGQLQGSLGLPQLSMALDASQVRWGDYQVEQLKLSMQPTVAAGSTAAGLLEEASVPSSQARPLASLLAESRNQALDEAALRRARYNLSLAGSKIYIGDEYLSSLSLAGEGSAEQHNLKASVKSATYGSLDIGLNGRYDGQNWVGRLEETSMKIKQVPRWWLVSSKPIHLGGERVSVGAQCFTTRTNLTSAVERDPTAAQYLGESYNPNQSPVDSSDWISAMALQASPVEKLPPPRLCIHGEWKPDAGLALKALLDAVPLRQFYALFKPEVYFAGVMDGSLQVSGPSLALDQLKASMGVSTRNAELRYQFPGGETEIYPWREVYFRASLDKGQLAGDMRMQWDGYGSLDAETRINLLTSQINSARVKAAFHNLAPLETLMTPINNATGDFRVDITAAGPLASPQVSGDVSLRDGTANIPRLGLDLQQIQLHLTADRSERMSLVGQMHSEQGAVSLEGQLSQLGSADWQARASLRGSDFRVINLPQLRANLTPDVQLEANAEAVRVSGTAAIPWARANIKTLPPSTTKVSSDVVVVDDRLPQTHADAMAFYTNIRLTLGDDVRFKGFGLDSQLGGDMRLFKDAHRQLMTDGFVAVRKGTYKAYGQNLTIDRGRLIFQGPYDNPGLDIRASRVIEDDEDIEVGLEIGGTLQRPSAKVYSSPSRSESEAMMMLLTGKPLRDSSGADASLLLGALSGLGDDSAGITQGIANFFRVDELAINSDKGIDQSELLIGKQVTPRLMVRYMVGLFDQLTSLGVEYRLSERLRLEAESGETQSVDIIYKIER</sequence>
<protein>
    <submittedName>
        <fullName evidence="7">Putative membrane protein</fullName>
    </submittedName>
</protein>
<keyword evidence="2" id="KW-0812">Transmembrane</keyword>
<dbReference type="GO" id="GO:0097347">
    <property type="term" value="C:TAM protein secretion complex"/>
    <property type="evidence" value="ECO:0007669"/>
    <property type="project" value="TreeGrafter"/>
</dbReference>
<keyword evidence="4" id="KW-0472">Membrane</keyword>
<dbReference type="InterPro" id="IPR007452">
    <property type="entry name" value="TamB_C"/>
</dbReference>
<dbReference type="GO" id="GO:0005886">
    <property type="term" value="C:plasma membrane"/>
    <property type="evidence" value="ECO:0007669"/>
    <property type="project" value="InterPro"/>
</dbReference>